<evidence type="ECO:0000256" key="2">
    <source>
        <dbReference type="ARBA" id="ARBA00023125"/>
    </source>
</evidence>
<sequence>MSESSVQTAAVQLRVVQQGTITASAPQHLRRVMCWQPLLMRVRRGRKVLYDGDASQSAGVGQLIAVPAGMELELLNQPEGGQYVCEVLQLAPALLAHCRDSHPEVFGTLLAQTAPALIAPLDALPARLWDEVFGAAAQHEPDALLQHRAEGLLLALALGGHGASLFVDRTAPLTRRVQQLLQLQPGRNWSVDELAGALGVGASTLRRQLAQEGCGFRELLEQVRLNIALGLLQGSSQPVARIAEQCGYASPSRFAVRFRSRFGMSPQALRASC</sequence>
<evidence type="ECO:0000313" key="5">
    <source>
        <dbReference type="EMBL" id="MBE9609283.1"/>
    </source>
</evidence>
<comment type="caution">
    <text evidence="5">The sequence shown here is derived from an EMBL/GenBank/DDBJ whole genome shotgun (WGS) entry which is preliminary data.</text>
</comment>
<dbReference type="PANTHER" id="PTHR47894:SF4">
    <property type="entry name" value="HTH-TYPE TRANSCRIPTIONAL REGULATOR GADX"/>
    <property type="match status" value="1"/>
</dbReference>
<protein>
    <submittedName>
        <fullName evidence="5">Helix-turn-helix transcriptional regulator</fullName>
    </submittedName>
</protein>
<dbReference type="InterPro" id="IPR018062">
    <property type="entry name" value="HTH_AraC-typ_CS"/>
</dbReference>
<dbReference type="Proteomes" id="UP000604481">
    <property type="component" value="Unassembled WGS sequence"/>
</dbReference>
<proteinExistence type="predicted"/>
<gene>
    <name evidence="5" type="ORF">INR99_07970</name>
</gene>
<evidence type="ECO:0000259" key="4">
    <source>
        <dbReference type="PROSITE" id="PS01124"/>
    </source>
</evidence>
<dbReference type="EMBL" id="JADFUA010000003">
    <property type="protein sequence ID" value="MBE9609283.1"/>
    <property type="molecule type" value="Genomic_DNA"/>
</dbReference>
<dbReference type="Pfam" id="PF12833">
    <property type="entry name" value="HTH_18"/>
    <property type="match status" value="1"/>
</dbReference>
<dbReference type="PANTHER" id="PTHR47894">
    <property type="entry name" value="HTH-TYPE TRANSCRIPTIONAL REGULATOR GADX"/>
    <property type="match status" value="1"/>
</dbReference>
<dbReference type="GO" id="GO:0000976">
    <property type="term" value="F:transcription cis-regulatory region binding"/>
    <property type="evidence" value="ECO:0007669"/>
    <property type="project" value="TreeGrafter"/>
</dbReference>
<dbReference type="SUPFAM" id="SSF46689">
    <property type="entry name" value="Homeodomain-like"/>
    <property type="match status" value="1"/>
</dbReference>
<dbReference type="AlphaFoldDB" id="A0A8J7K8B9"/>
<keyword evidence="1" id="KW-0805">Transcription regulation</keyword>
<dbReference type="PROSITE" id="PS01124">
    <property type="entry name" value="HTH_ARAC_FAMILY_2"/>
    <property type="match status" value="1"/>
</dbReference>
<keyword evidence="2" id="KW-0238">DNA-binding</keyword>
<dbReference type="RefSeq" id="WP_194115791.1">
    <property type="nucleotide sequence ID" value="NZ_JADFUA010000003.1"/>
</dbReference>
<name>A0A8J7K8B9_9NEIS</name>
<dbReference type="PROSITE" id="PS00041">
    <property type="entry name" value="HTH_ARAC_FAMILY_1"/>
    <property type="match status" value="1"/>
</dbReference>
<dbReference type="InterPro" id="IPR020449">
    <property type="entry name" value="Tscrpt_reg_AraC-type_HTH"/>
</dbReference>
<keyword evidence="3" id="KW-0804">Transcription</keyword>
<dbReference type="InterPro" id="IPR018060">
    <property type="entry name" value="HTH_AraC"/>
</dbReference>
<accession>A0A8J7K8B9</accession>
<dbReference type="InterPro" id="IPR009057">
    <property type="entry name" value="Homeodomain-like_sf"/>
</dbReference>
<evidence type="ECO:0000256" key="1">
    <source>
        <dbReference type="ARBA" id="ARBA00023015"/>
    </source>
</evidence>
<feature type="domain" description="HTH araC/xylS-type" evidence="4">
    <location>
        <begin position="175"/>
        <end position="272"/>
    </location>
</feature>
<dbReference type="GO" id="GO:0003700">
    <property type="term" value="F:DNA-binding transcription factor activity"/>
    <property type="evidence" value="ECO:0007669"/>
    <property type="project" value="InterPro"/>
</dbReference>
<organism evidence="5 6">
    <name type="scientific">Chitinilyticum piscinae</name>
    <dbReference type="NCBI Taxonomy" id="2866724"/>
    <lineage>
        <taxon>Bacteria</taxon>
        <taxon>Pseudomonadati</taxon>
        <taxon>Pseudomonadota</taxon>
        <taxon>Betaproteobacteria</taxon>
        <taxon>Neisseriales</taxon>
        <taxon>Chitinibacteraceae</taxon>
        <taxon>Chitinilyticum</taxon>
    </lineage>
</organism>
<evidence type="ECO:0000256" key="3">
    <source>
        <dbReference type="ARBA" id="ARBA00023163"/>
    </source>
</evidence>
<dbReference type="GO" id="GO:0005829">
    <property type="term" value="C:cytosol"/>
    <property type="evidence" value="ECO:0007669"/>
    <property type="project" value="TreeGrafter"/>
</dbReference>
<dbReference type="SMART" id="SM00342">
    <property type="entry name" value="HTH_ARAC"/>
    <property type="match status" value="1"/>
</dbReference>
<keyword evidence="6" id="KW-1185">Reference proteome</keyword>
<dbReference type="PRINTS" id="PR00032">
    <property type="entry name" value="HTHARAC"/>
</dbReference>
<evidence type="ECO:0000313" key="6">
    <source>
        <dbReference type="Proteomes" id="UP000604481"/>
    </source>
</evidence>
<dbReference type="Gene3D" id="1.10.10.60">
    <property type="entry name" value="Homeodomain-like"/>
    <property type="match status" value="1"/>
</dbReference>
<reference evidence="5 6" key="1">
    <citation type="submission" date="2020-10" db="EMBL/GenBank/DDBJ databases">
        <title>The genome sequence of Chitinilyticum litopenaei 4Y14.</title>
        <authorList>
            <person name="Liu Y."/>
        </authorList>
    </citation>
    <scope>NUCLEOTIDE SEQUENCE [LARGE SCALE GENOMIC DNA]</scope>
    <source>
        <strain evidence="5 6">4Y14</strain>
    </source>
</reference>